<evidence type="ECO:0000313" key="2">
    <source>
        <dbReference type="EMBL" id="OUP56067.1"/>
    </source>
</evidence>
<feature type="transmembrane region" description="Helical" evidence="1">
    <location>
        <begin position="12"/>
        <end position="30"/>
    </location>
</feature>
<accession>A0A1Y4LH87</accession>
<keyword evidence="1" id="KW-1133">Transmembrane helix</keyword>
<name>A0A1Y4LH87_9FIRM</name>
<reference evidence="3" key="1">
    <citation type="submission" date="2017-04" db="EMBL/GenBank/DDBJ databases">
        <title>Function of individual gut microbiota members based on whole genome sequencing of pure cultures obtained from chicken caecum.</title>
        <authorList>
            <person name="Medvecky M."/>
            <person name="Cejkova D."/>
            <person name="Polansky O."/>
            <person name="Karasova D."/>
            <person name="Kubasova T."/>
            <person name="Cizek A."/>
            <person name="Rychlik I."/>
        </authorList>
    </citation>
    <scope>NUCLEOTIDE SEQUENCE [LARGE SCALE GENOMIC DNA]</scope>
    <source>
        <strain evidence="3">An179</strain>
    </source>
</reference>
<dbReference type="AlphaFoldDB" id="A0A1Y4LH87"/>
<protein>
    <submittedName>
        <fullName evidence="2">Uncharacterized protein</fullName>
    </submittedName>
</protein>
<dbReference type="RefSeq" id="WP_087415650.1">
    <property type="nucleotide sequence ID" value="NZ_JBKTCX010000016.1"/>
</dbReference>
<proteinExistence type="predicted"/>
<evidence type="ECO:0000256" key="1">
    <source>
        <dbReference type="SAM" id="Phobius"/>
    </source>
</evidence>
<evidence type="ECO:0000313" key="3">
    <source>
        <dbReference type="Proteomes" id="UP000195326"/>
    </source>
</evidence>
<dbReference type="PROSITE" id="PS51257">
    <property type="entry name" value="PROKAR_LIPOPROTEIN"/>
    <property type="match status" value="1"/>
</dbReference>
<dbReference type="EMBL" id="NFKL01000021">
    <property type="protein sequence ID" value="OUP56067.1"/>
    <property type="molecule type" value="Genomic_DNA"/>
</dbReference>
<organism evidence="2 3">
    <name type="scientific">Butyricicoccus pullicaecorum</name>
    <dbReference type="NCBI Taxonomy" id="501571"/>
    <lineage>
        <taxon>Bacteria</taxon>
        <taxon>Bacillati</taxon>
        <taxon>Bacillota</taxon>
        <taxon>Clostridia</taxon>
        <taxon>Eubacteriales</taxon>
        <taxon>Butyricicoccaceae</taxon>
        <taxon>Butyricicoccus</taxon>
    </lineage>
</organism>
<comment type="caution">
    <text evidence="2">The sequence shown here is derived from an EMBL/GenBank/DDBJ whole genome shotgun (WGS) entry which is preliminary data.</text>
</comment>
<dbReference type="Proteomes" id="UP000195326">
    <property type="component" value="Unassembled WGS sequence"/>
</dbReference>
<keyword evidence="1" id="KW-0812">Transmembrane</keyword>
<keyword evidence="1" id="KW-0472">Membrane</keyword>
<gene>
    <name evidence="2" type="ORF">B5F15_13365</name>
</gene>
<sequence>MKISQIFLTRSRVFFLIICIVFGCFLYYGVKNERVYVRYTAHPRLISADELQWVVENRDDTDTIRCEGYSFLRGIIQPVGGGGKPILIRTVEEIVEIAPGERVEESIPLNLAPGKYQFVLNVTGDHGVNGTYRVTKRID</sequence>